<proteinExistence type="predicted"/>
<evidence type="ECO:0000313" key="3">
    <source>
        <dbReference type="Proteomes" id="UP000237481"/>
    </source>
</evidence>
<keyword evidence="1" id="KW-1133">Transmembrane helix</keyword>
<keyword evidence="3" id="KW-1185">Reference proteome</keyword>
<comment type="caution">
    <text evidence="2">The sequence shown here is derived from an EMBL/GenBank/DDBJ whole genome shotgun (WGS) entry which is preliminary data.</text>
</comment>
<dbReference type="InterPro" id="IPR029058">
    <property type="entry name" value="AB_hydrolase_fold"/>
</dbReference>
<protein>
    <recommendedName>
        <fullName evidence="4">AB hydrolase-1 domain-containing protein</fullName>
    </recommendedName>
</protein>
<organism evidence="2 3">
    <name type="scientific">Tolypocladium paradoxum</name>
    <dbReference type="NCBI Taxonomy" id="94208"/>
    <lineage>
        <taxon>Eukaryota</taxon>
        <taxon>Fungi</taxon>
        <taxon>Dikarya</taxon>
        <taxon>Ascomycota</taxon>
        <taxon>Pezizomycotina</taxon>
        <taxon>Sordariomycetes</taxon>
        <taxon>Hypocreomycetidae</taxon>
        <taxon>Hypocreales</taxon>
        <taxon>Ophiocordycipitaceae</taxon>
        <taxon>Tolypocladium</taxon>
    </lineage>
</organism>
<name>A0A2S4KUF5_9HYPO</name>
<evidence type="ECO:0000256" key="1">
    <source>
        <dbReference type="SAM" id="Phobius"/>
    </source>
</evidence>
<dbReference type="STRING" id="94208.A0A2S4KUF5"/>
<dbReference type="PANTHER" id="PTHR37471">
    <property type="entry name" value="UNNAMED PRODUCT"/>
    <property type="match status" value="1"/>
</dbReference>
<evidence type="ECO:0000313" key="2">
    <source>
        <dbReference type="EMBL" id="POR33815.1"/>
    </source>
</evidence>
<dbReference type="PANTHER" id="PTHR37471:SF1">
    <property type="entry name" value="AB HYDROLASE-1 DOMAIN-CONTAINING PROTEIN"/>
    <property type="match status" value="1"/>
</dbReference>
<dbReference type="EMBL" id="PKSG01000646">
    <property type="protein sequence ID" value="POR33815.1"/>
    <property type="molecule type" value="Genomic_DNA"/>
</dbReference>
<feature type="transmembrane region" description="Helical" evidence="1">
    <location>
        <begin position="12"/>
        <end position="36"/>
    </location>
</feature>
<dbReference type="Gene3D" id="3.40.50.1820">
    <property type="entry name" value="alpha/beta hydrolase"/>
    <property type="match status" value="1"/>
</dbReference>
<dbReference type="Proteomes" id="UP000237481">
    <property type="component" value="Unassembled WGS sequence"/>
</dbReference>
<dbReference type="SUPFAM" id="SSF53474">
    <property type="entry name" value="alpha/beta-Hydrolases"/>
    <property type="match status" value="1"/>
</dbReference>
<sequence length="626" mass="69565">MIGTSLAECILIRVFIVLFRCTPLLYGTVLLGITLLHRDAPWYRAAAAVLGGLLVAEALFYGLVYVPYTRRLSRAAVHPAPLSPGERRALFDRCMANVPAHDMYLRWWFLGADIDDIRRDNVREFLLWGFFDLGEEEARASDSREAIAGELDEYMAIIEERLGRPLERGRGTAKSLRLTLDGIDTTYRSLAWYAVVFVVDQATHLAMLWHGFQYYARSPAATLETFPPRPQELLARRRSPAPGLGYWHHPHRTDGELPVVFFHGIGIGLWTYVRFVAEMHAAKTRGVVALELLPVSFRLTAPPPNKAEFLRQMTRILDHHRGWDRFTIVSHSYGSVLTTHMLGSPDLGRRVPSVVLVDPVTIMLHLPDVAYNFTRRHPRRANEWQLWYFASTDPGVAHCLGRHFFWRENIIWKEELLSNRGQGGRDGARKAAVCLSGRDLIVDAAAVAEYLDMSDVGAADGHGGRVEALVFPHLDHAQVFDSPADCKRVVELPRAETSSPPQSVSVALTGRAALDDDPDDVGVGVGVVADLVLRPGGDDGEVAGGGLVLALRGLEAFLDDEVSRAGDGVYDRTKRKGRPSTQMMAVGSQRLTSRWPPRRLAGGVPAKMQAPHWSPEIRLHRGLGMA</sequence>
<feature type="transmembrane region" description="Helical" evidence="1">
    <location>
        <begin position="42"/>
        <end position="64"/>
    </location>
</feature>
<evidence type="ECO:0008006" key="4">
    <source>
        <dbReference type="Google" id="ProtNLM"/>
    </source>
</evidence>
<dbReference type="AlphaFoldDB" id="A0A2S4KUF5"/>
<gene>
    <name evidence="2" type="ORF">TPAR_05992</name>
</gene>
<keyword evidence="1" id="KW-0472">Membrane</keyword>
<accession>A0A2S4KUF5</accession>
<keyword evidence="1" id="KW-0812">Transmembrane</keyword>
<reference evidence="2 3" key="1">
    <citation type="submission" date="2018-01" db="EMBL/GenBank/DDBJ databases">
        <title>Harnessing the power of phylogenomics to disentangle the directionality and signatures of interkingdom host jumping in the parasitic fungal genus Tolypocladium.</title>
        <authorList>
            <person name="Quandt C.A."/>
            <person name="Patterson W."/>
            <person name="Spatafora J.W."/>
        </authorList>
    </citation>
    <scope>NUCLEOTIDE SEQUENCE [LARGE SCALE GENOMIC DNA]</scope>
    <source>
        <strain evidence="2 3">NRBC 100945</strain>
    </source>
</reference>
<dbReference type="OrthoDB" id="6431331at2759"/>